<evidence type="ECO:0000313" key="3">
    <source>
        <dbReference type="Proteomes" id="UP000886998"/>
    </source>
</evidence>
<dbReference type="EMBL" id="BMAV01004631">
    <property type="protein sequence ID" value="GFY45116.1"/>
    <property type="molecule type" value="Genomic_DNA"/>
</dbReference>
<protein>
    <submittedName>
        <fullName evidence="2">Uncharacterized protein</fullName>
    </submittedName>
</protein>
<organism evidence="2 3">
    <name type="scientific">Trichonephila inaurata madagascariensis</name>
    <dbReference type="NCBI Taxonomy" id="2747483"/>
    <lineage>
        <taxon>Eukaryota</taxon>
        <taxon>Metazoa</taxon>
        <taxon>Ecdysozoa</taxon>
        <taxon>Arthropoda</taxon>
        <taxon>Chelicerata</taxon>
        <taxon>Arachnida</taxon>
        <taxon>Araneae</taxon>
        <taxon>Araneomorphae</taxon>
        <taxon>Entelegynae</taxon>
        <taxon>Araneoidea</taxon>
        <taxon>Nephilidae</taxon>
        <taxon>Trichonephila</taxon>
        <taxon>Trichonephila inaurata</taxon>
    </lineage>
</organism>
<feature type="compositionally biased region" description="Polar residues" evidence="1">
    <location>
        <begin position="15"/>
        <end position="28"/>
    </location>
</feature>
<dbReference type="AlphaFoldDB" id="A0A8X6X461"/>
<name>A0A8X6X461_9ARAC</name>
<dbReference type="Proteomes" id="UP000886998">
    <property type="component" value="Unassembled WGS sequence"/>
</dbReference>
<comment type="caution">
    <text evidence="2">The sequence shown here is derived from an EMBL/GenBank/DDBJ whole genome shotgun (WGS) entry which is preliminary data.</text>
</comment>
<keyword evidence="3" id="KW-1185">Reference proteome</keyword>
<feature type="region of interest" description="Disordered" evidence="1">
    <location>
        <begin position="1"/>
        <end position="28"/>
    </location>
</feature>
<sequence length="159" mass="17521">MDMTTDQPNVMELSLPSSTDSTRPGTPTVTNCERLYDITTDIKKFGIVIETFKQRSGPSTSMESMTTMIPHSWTNPGDSRNTKDSSIWRSSHTVPAVKTPTSPPFPPPPLLLITTTPSQPIRKLLAPAPRTQLLSGTTHYSVMDLSGRFASHVPRNKIQ</sequence>
<feature type="region of interest" description="Disordered" evidence="1">
    <location>
        <begin position="57"/>
        <end position="86"/>
    </location>
</feature>
<reference evidence="2" key="1">
    <citation type="submission" date="2020-08" db="EMBL/GenBank/DDBJ databases">
        <title>Multicomponent nature underlies the extraordinary mechanical properties of spider dragline silk.</title>
        <authorList>
            <person name="Kono N."/>
            <person name="Nakamura H."/>
            <person name="Mori M."/>
            <person name="Yoshida Y."/>
            <person name="Ohtoshi R."/>
            <person name="Malay A.D."/>
            <person name="Moran D.A.P."/>
            <person name="Tomita M."/>
            <person name="Numata K."/>
            <person name="Arakawa K."/>
        </authorList>
    </citation>
    <scope>NUCLEOTIDE SEQUENCE</scope>
</reference>
<evidence type="ECO:0000256" key="1">
    <source>
        <dbReference type="SAM" id="MobiDB-lite"/>
    </source>
</evidence>
<gene>
    <name evidence="2" type="ORF">TNIN_475061</name>
</gene>
<accession>A0A8X6X461</accession>
<proteinExistence type="predicted"/>
<evidence type="ECO:0000313" key="2">
    <source>
        <dbReference type="EMBL" id="GFY45116.1"/>
    </source>
</evidence>